<reference evidence="8 9" key="1">
    <citation type="submission" date="2023-09" db="EMBL/GenBank/DDBJ databases">
        <authorList>
            <person name="Rey-Velasco X."/>
        </authorList>
    </citation>
    <scope>NUCLEOTIDE SEQUENCE [LARGE SCALE GENOMIC DNA]</scope>
    <source>
        <strain evidence="8 9">F390</strain>
    </source>
</reference>
<keyword evidence="5" id="KW-0964">Secreted</keyword>
<keyword evidence="8" id="KW-0966">Cell projection</keyword>
<evidence type="ECO:0000313" key="9">
    <source>
        <dbReference type="Proteomes" id="UP001259803"/>
    </source>
</evidence>
<keyword evidence="3 5" id="KW-0175">Coiled coil</keyword>
<evidence type="ECO:0000256" key="4">
    <source>
        <dbReference type="ARBA" id="ARBA00023143"/>
    </source>
</evidence>
<dbReference type="InterPro" id="IPR040026">
    <property type="entry name" value="FliD"/>
</dbReference>
<accession>A0ABU2ZDJ4</accession>
<keyword evidence="9" id="KW-1185">Reference proteome</keyword>
<name>A0ABU2ZDJ4_9SPHN</name>
<comment type="similarity">
    <text evidence="1 5">Belongs to the FliD family.</text>
</comment>
<dbReference type="Pfam" id="PF07195">
    <property type="entry name" value="FliD_C"/>
    <property type="match status" value="1"/>
</dbReference>
<evidence type="ECO:0000256" key="2">
    <source>
        <dbReference type="ARBA" id="ARBA00011255"/>
    </source>
</evidence>
<comment type="subcellular location">
    <subcellularLocation>
        <location evidence="5">Secreted</location>
    </subcellularLocation>
    <subcellularLocation>
        <location evidence="5">Bacterial flagellum</location>
    </subcellularLocation>
</comment>
<evidence type="ECO:0000256" key="3">
    <source>
        <dbReference type="ARBA" id="ARBA00023054"/>
    </source>
</evidence>
<comment type="caution">
    <text evidence="8">The sequence shown here is derived from an EMBL/GenBank/DDBJ whole genome shotgun (WGS) entry which is preliminary data.</text>
</comment>
<feature type="domain" description="Flagellar hook-associated protein 2 N-terminal" evidence="6">
    <location>
        <begin position="16"/>
        <end position="113"/>
    </location>
</feature>
<sequence length="475" mass="49020">MNDATSSIVGLLGGGSGVDMTKLAGDLAANRFAARIAQLERKAEALELKVSAAATLKSQLFQLSSALGDRIRSGDLAPQATVGNGAVASASVAAGGTASGTYSLEVRKLATAQTLATAPYSSALELVGEGTLTIRFGSTAGGSFNSDSSQSPIGIDVGPDDTLEDVARSINATRSGVTAYVANTAEGTQLVIKGTDGEMNGFRVEASGSPVAPAPGNINYLAWDPATDGGELMQSATDAQFLFDGLEMTSSGNVIRDLPGGLTLTLAATNIGAPTRIGFGQKDAQIGKVMQDLIAVLNDVAGQLQQTANPLGGELGNDAGARALKRQLTGLASQIVMPGAAPGDPRTLGDLGLSINRDGTFRLDQARLDKTLNDHPQATAAMFTTGLYGVFATVDSLSRSAGATTNPGSIGGSITRYTSQRARIDEQLSNIAEEQGRLREQMVKNFSWADRRVSQSQSTLSFLQSQIDSWNAGRD</sequence>
<dbReference type="PANTHER" id="PTHR30288">
    <property type="entry name" value="FLAGELLAR CAP/ASSEMBLY PROTEIN FLID"/>
    <property type="match status" value="1"/>
</dbReference>
<feature type="domain" description="Flagellar hook-associated protein 2 C-terminal" evidence="7">
    <location>
        <begin position="236"/>
        <end position="457"/>
    </location>
</feature>
<keyword evidence="4 5" id="KW-0975">Bacterial flagellum</keyword>
<dbReference type="PANTHER" id="PTHR30288:SF0">
    <property type="entry name" value="FLAGELLAR HOOK-ASSOCIATED PROTEIN 2"/>
    <property type="match status" value="1"/>
</dbReference>
<comment type="function">
    <text evidence="5">Required for morphogenesis and for the elongation of the flagellar filament by facilitating polymerization of the flagellin monomers at the tip of growing filament. Forms a capping structure, which prevents flagellin subunits (transported through the central channel of the flagellum) from leaking out without polymerization at the distal end.</text>
</comment>
<dbReference type="RefSeq" id="WP_311339247.1">
    <property type="nucleotide sequence ID" value="NZ_JAVRHS010000001.1"/>
</dbReference>
<evidence type="ECO:0000256" key="1">
    <source>
        <dbReference type="ARBA" id="ARBA00009764"/>
    </source>
</evidence>
<evidence type="ECO:0000313" key="8">
    <source>
        <dbReference type="EMBL" id="MDT0574677.1"/>
    </source>
</evidence>
<keyword evidence="8" id="KW-0282">Flagellum</keyword>
<protein>
    <recommendedName>
        <fullName evidence="5">Flagellar hook-associated protein 2</fullName>
        <shortName evidence="5">HAP2</shortName>
    </recommendedName>
    <alternativeName>
        <fullName evidence="5">Flagellar cap protein</fullName>
    </alternativeName>
</protein>
<organism evidence="8 9">
    <name type="scientific">Croceicoccus esteveae</name>
    <dbReference type="NCBI Taxonomy" id="3075597"/>
    <lineage>
        <taxon>Bacteria</taxon>
        <taxon>Pseudomonadati</taxon>
        <taxon>Pseudomonadota</taxon>
        <taxon>Alphaproteobacteria</taxon>
        <taxon>Sphingomonadales</taxon>
        <taxon>Erythrobacteraceae</taxon>
        <taxon>Croceicoccus</taxon>
    </lineage>
</organism>
<dbReference type="Proteomes" id="UP001259803">
    <property type="component" value="Unassembled WGS sequence"/>
</dbReference>
<dbReference type="InterPro" id="IPR003481">
    <property type="entry name" value="FliD_N"/>
</dbReference>
<evidence type="ECO:0000259" key="6">
    <source>
        <dbReference type="Pfam" id="PF02465"/>
    </source>
</evidence>
<comment type="subunit">
    <text evidence="2 5">Homopentamer.</text>
</comment>
<proteinExistence type="inferred from homology"/>
<feature type="coiled-coil region" evidence="5">
    <location>
        <begin position="29"/>
        <end position="56"/>
    </location>
</feature>
<evidence type="ECO:0000256" key="5">
    <source>
        <dbReference type="RuleBase" id="RU362066"/>
    </source>
</evidence>
<keyword evidence="8" id="KW-0969">Cilium</keyword>
<dbReference type="EMBL" id="JAVRHS010000001">
    <property type="protein sequence ID" value="MDT0574677.1"/>
    <property type="molecule type" value="Genomic_DNA"/>
</dbReference>
<dbReference type="Pfam" id="PF02465">
    <property type="entry name" value="FliD_N"/>
    <property type="match status" value="1"/>
</dbReference>
<evidence type="ECO:0000259" key="7">
    <source>
        <dbReference type="Pfam" id="PF07195"/>
    </source>
</evidence>
<gene>
    <name evidence="8" type="primary">fliD</name>
    <name evidence="8" type="ORF">RM533_00605</name>
</gene>
<dbReference type="InterPro" id="IPR010809">
    <property type="entry name" value="FliD_C"/>
</dbReference>